<dbReference type="PANTHER" id="PTHR10030">
    <property type="entry name" value="ALPHA-L-FUCOSIDASE"/>
    <property type="match status" value="1"/>
</dbReference>
<dbReference type="InterPro" id="IPR057739">
    <property type="entry name" value="Glyco_hydro_29_N"/>
</dbReference>
<evidence type="ECO:0000256" key="5">
    <source>
        <dbReference type="ARBA" id="ARBA00022801"/>
    </source>
</evidence>
<feature type="site" description="May be important for catalysis" evidence="7">
    <location>
        <position position="292"/>
    </location>
</feature>
<dbReference type="PRINTS" id="PR00741">
    <property type="entry name" value="GLHYDRLASE29"/>
</dbReference>
<dbReference type="Proteomes" id="UP000306509">
    <property type="component" value="Unassembled WGS sequence"/>
</dbReference>
<dbReference type="GO" id="GO:0004560">
    <property type="term" value="F:alpha-L-fucosidase activity"/>
    <property type="evidence" value="ECO:0007669"/>
    <property type="project" value="InterPro"/>
</dbReference>
<dbReference type="EMBL" id="QGQD01000107">
    <property type="protein sequence ID" value="TLC97826.1"/>
    <property type="molecule type" value="Genomic_DNA"/>
</dbReference>
<dbReference type="SUPFAM" id="SSF51445">
    <property type="entry name" value="(Trans)glycosidases"/>
    <property type="match status" value="1"/>
</dbReference>
<evidence type="ECO:0000256" key="7">
    <source>
        <dbReference type="PIRSR" id="PIRSR001092-1"/>
    </source>
</evidence>
<reference evidence="9 10" key="1">
    <citation type="journal article" date="2019" name="Anaerobe">
        <title>Detection of Robinsoniella peoriensis in multiple bone samples of a trauma patient.</title>
        <authorList>
            <person name="Schrottner P."/>
            <person name="Hartwich K."/>
            <person name="Bunk B."/>
            <person name="Schober I."/>
            <person name="Helbig S."/>
            <person name="Rudolph W.W."/>
            <person name="Gunzer F."/>
        </authorList>
    </citation>
    <scope>NUCLEOTIDE SEQUENCE [LARGE SCALE GENOMIC DNA]</scope>
    <source>
        <strain evidence="9 10">DSM 106044</strain>
    </source>
</reference>
<evidence type="ECO:0000313" key="9">
    <source>
        <dbReference type="EMBL" id="TLC97826.1"/>
    </source>
</evidence>
<comment type="caution">
    <text evidence="9">The sequence shown here is derived from an EMBL/GenBank/DDBJ whole genome shotgun (WGS) entry which is preliminary data.</text>
</comment>
<accession>A0A4U8PZY1</accession>
<proteinExistence type="inferred from homology"/>
<evidence type="ECO:0000256" key="2">
    <source>
        <dbReference type="ARBA" id="ARBA00007951"/>
    </source>
</evidence>
<dbReference type="PANTHER" id="PTHR10030:SF37">
    <property type="entry name" value="ALPHA-L-FUCOSIDASE-RELATED"/>
    <property type="match status" value="1"/>
</dbReference>
<evidence type="ECO:0000256" key="3">
    <source>
        <dbReference type="ARBA" id="ARBA00012662"/>
    </source>
</evidence>
<dbReference type="InterPro" id="IPR017853">
    <property type="entry name" value="GH"/>
</dbReference>
<evidence type="ECO:0000256" key="4">
    <source>
        <dbReference type="ARBA" id="ARBA00022729"/>
    </source>
</evidence>
<dbReference type="Gene3D" id="3.20.20.80">
    <property type="entry name" value="Glycosidases"/>
    <property type="match status" value="1"/>
</dbReference>
<dbReference type="RefSeq" id="WP_138004039.1">
    <property type="nucleotide sequence ID" value="NZ_QGQD01000107.1"/>
</dbReference>
<organism evidence="9 10">
    <name type="scientific">Robinsoniella peoriensis</name>
    <dbReference type="NCBI Taxonomy" id="180332"/>
    <lineage>
        <taxon>Bacteria</taxon>
        <taxon>Bacillati</taxon>
        <taxon>Bacillota</taxon>
        <taxon>Clostridia</taxon>
        <taxon>Lachnospirales</taxon>
        <taxon>Lachnospiraceae</taxon>
        <taxon>Robinsoniella</taxon>
    </lineage>
</organism>
<dbReference type="AlphaFoldDB" id="A0A4U8PZY1"/>
<comment type="function">
    <text evidence="1">Alpha-L-fucosidase is responsible for hydrolyzing the alpha-1,6-linked fucose joined to the reducing-end N-acetylglucosamine of the carbohydrate moieties of glycoproteins.</text>
</comment>
<keyword evidence="5" id="KW-0378">Hydrolase</keyword>
<dbReference type="GO" id="GO:0006004">
    <property type="term" value="P:fucose metabolic process"/>
    <property type="evidence" value="ECO:0007669"/>
    <property type="project" value="InterPro"/>
</dbReference>
<gene>
    <name evidence="9" type="ORF">DSM106044_05189</name>
</gene>
<keyword evidence="10" id="KW-1185">Reference proteome</keyword>
<dbReference type="GO" id="GO:0016139">
    <property type="term" value="P:glycoside catabolic process"/>
    <property type="evidence" value="ECO:0007669"/>
    <property type="project" value="TreeGrafter"/>
</dbReference>
<sequence>MKEQVVTNGIHTYTDAEKYVPADSPAVQEHINWFMGLKLGLMMHWAPGCQLGTYESWPLSDGDGSWSQEDVDWTDIPTFKEQYINANKTFNPVKFRPDRWASLAKECGFRYLLFTTKHHDGFCMFDSETTDYKITHESCPFHTSPYADIAGSLYDAFRKEGLAISAYFSKPDWHSDYYWHSEFGTAPTRNMNYNIKEHPDLWKKFEEFTHRQILELGRNYGKIDVLWLDGGWVSKDNLDQDIHLEKVVETLRSTTQPHLIVCDRCVGGPYENIITPEKQIPDQPLFIPWETCATVGERFSFHYTDHFKTGRELVHMLLNVVSKGGNLALNIAPQPDGELPKPAVESIKNMGKWLALFGDGIYETSIIPPYFQERIKYTQKSGNIYAYFLYDEIPDLPNMLSLTIDADIREIRSMRTGQSLSFECKGGQTLIHTEKLLLDEAFYAEGFVLGLAV</sequence>
<protein>
    <recommendedName>
        <fullName evidence="3">alpha-L-fucosidase</fullName>
        <ecNumber evidence="3">3.2.1.51</ecNumber>
    </recommendedName>
</protein>
<name>A0A4U8PZY1_9FIRM</name>
<dbReference type="SMART" id="SM00812">
    <property type="entry name" value="Alpha_L_fucos"/>
    <property type="match status" value="1"/>
</dbReference>
<evidence type="ECO:0000259" key="8">
    <source>
        <dbReference type="Pfam" id="PF01120"/>
    </source>
</evidence>
<dbReference type="PIRSF" id="PIRSF001092">
    <property type="entry name" value="Alpha-L-fucosidase"/>
    <property type="match status" value="1"/>
</dbReference>
<feature type="domain" description="Glycoside hydrolase family 29 N-terminal" evidence="8">
    <location>
        <begin position="15"/>
        <end position="358"/>
    </location>
</feature>
<evidence type="ECO:0000256" key="1">
    <source>
        <dbReference type="ARBA" id="ARBA00004071"/>
    </source>
</evidence>
<dbReference type="Pfam" id="PF01120">
    <property type="entry name" value="Alpha_L_fucos"/>
    <property type="match status" value="1"/>
</dbReference>
<dbReference type="InterPro" id="IPR016286">
    <property type="entry name" value="FUC_metazoa-typ"/>
</dbReference>
<comment type="similarity">
    <text evidence="2">Belongs to the glycosyl hydrolase 29 family.</text>
</comment>
<evidence type="ECO:0000256" key="6">
    <source>
        <dbReference type="ARBA" id="ARBA00023295"/>
    </source>
</evidence>
<dbReference type="EC" id="3.2.1.51" evidence="3"/>
<dbReference type="GO" id="GO:0005764">
    <property type="term" value="C:lysosome"/>
    <property type="evidence" value="ECO:0007669"/>
    <property type="project" value="TreeGrafter"/>
</dbReference>
<dbReference type="InterPro" id="IPR000933">
    <property type="entry name" value="Glyco_hydro_29"/>
</dbReference>
<keyword evidence="6" id="KW-0326">Glycosidase</keyword>
<dbReference type="STRING" id="180332.GCA_000797495_02294"/>
<keyword evidence="4" id="KW-0732">Signal</keyword>
<evidence type="ECO:0000313" key="10">
    <source>
        <dbReference type="Proteomes" id="UP000306509"/>
    </source>
</evidence>